<dbReference type="Proteomes" id="UP000067625">
    <property type="component" value="Chromosome"/>
</dbReference>
<dbReference type="OrthoDB" id="669028at2"/>
<keyword evidence="2" id="KW-1185">Reference proteome</keyword>
<dbReference type="EMBL" id="CP012600">
    <property type="protein sequence ID" value="ALC82882.1"/>
    <property type="molecule type" value="Genomic_DNA"/>
</dbReference>
<reference evidence="1 2" key="2">
    <citation type="journal article" date="2016" name="Int. J. Syst. Evol. Microbiol.">
        <title>Bacillus gobiensis sp. nov., isolated from a soil sample.</title>
        <authorList>
            <person name="Liu B."/>
            <person name="Liu G.H."/>
            <person name="Cetin S."/>
            <person name="Schumann P."/>
            <person name="Pan Z.Z."/>
            <person name="Chen Q.Q."/>
        </authorList>
    </citation>
    <scope>NUCLEOTIDE SEQUENCE [LARGE SCALE GENOMIC DNA]</scope>
    <source>
        <strain evidence="1 2">FJAT-4402</strain>
    </source>
</reference>
<evidence type="ECO:0000313" key="1">
    <source>
        <dbReference type="EMBL" id="ALC82882.1"/>
    </source>
</evidence>
<accession>A0A0M3RAB2</accession>
<dbReference type="PATRIC" id="fig|1441095.3.peg.3478"/>
<organism evidence="1 2">
    <name type="scientific">Bacillus gobiensis</name>
    <dbReference type="NCBI Taxonomy" id="1441095"/>
    <lineage>
        <taxon>Bacteria</taxon>
        <taxon>Bacillati</taxon>
        <taxon>Bacillota</taxon>
        <taxon>Bacilli</taxon>
        <taxon>Bacillales</taxon>
        <taxon>Bacillaceae</taxon>
        <taxon>Bacillus</taxon>
    </lineage>
</organism>
<dbReference type="AlphaFoldDB" id="A0A0M3RAB2"/>
<name>A0A0M3RAB2_9BACI</name>
<reference evidence="2" key="1">
    <citation type="submission" date="2015-08" db="EMBL/GenBank/DDBJ databases">
        <title>Genome sequencing project for genomic taxonomy and phylogenomics of Bacillus-like bacteria.</title>
        <authorList>
            <person name="Liu B."/>
            <person name="Wang J."/>
            <person name="Zhu Y."/>
            <person name="Liu G."/>
            <person name="Chen Q."/>
            <person name="Chen Z."/>
            <person name="Lan J."/>
            <person name="Che J."/>
            <person name="Ge C."/>
            <person name="Shi H."/>
            <person name="Pan Z."/>
            <person name="Liu X."/>
        </authorList>
    </citation>
    <scope>NUCLEOTIDE SEQUENCE [LARGE SCALE GENOMIC DNA]</scope>
    <source>
        <strain evidence="2">FJAT-4402</strain>
    </source>
</reference>
<proteinExistence type="predicted"/>
<evidence type="ECO:0000313" key="2">
    <source>
        <dbReference type="Proteomes" id="UP000067625"/>
    </source>
</evidence>
<gene>
    <name evidence="1" type="ORF">AM592_15770</name>
</gene>
<protein>
    <submittedName>
        <fullName evidence="1">Uncharacterized protein</fullName>
    </submittedName>
</protein>
<sequence>MNFIITKVGEYELQVAYEVGLVRINSDENLYSLLDNEKSGASTIAAVVKNKYQAIFGKELDIETNSLAIEILGHVYPNKIIDATRSVPMPEKAKEFINMLHDKASVIDCGERGKDENRMIWDTIDAASRSFISI</sequence>
<dbReference type="RefSeq" id="WP_053604699.1">
    <property type="nucleotide sequence ID" value="NZ_CP012600.1"/>
</dbReference>